<reference evidence="2 3" key="1">
    <citation type="submission" date="2009-01" db="EMBL/GenBank/DDBJ databases">
        <authorList>
            <person name="Fulton L."/>
            <person name="Clifton S."/>
            <person name="Chinwalla A.T."/>
            <person name="Mitreva M."/>
            <person name="Sodergren E."/>
            <person name="Weinstock G."/>
            <person name="Clifton S."/>
            <person name="Dooling D.J."/>
            <person name="Fulton B."/>
            <person name="Minx P."/>
            <person name="Pepin K.H."/>
            <person name="Johnson M."/>
            <person name="Bhonagiri V."/>
            <person name="Nash W.E."/>
            <person name="Mardis E.R."/>
            <person name="Wilson R.K."/>
        </authorList>
    </citation>
    <scope>NUCLEOTIDE SEQUENCE [LARGE SCALE GENOMIC DNA]</scope>
    <source>
        <strain evidence="2 3">ATCC 33806</strain>
    </source>
</reference>
<name>C0E4M1_9CORY</name>
<keyword evidence="1" id="KW-0472">Membrane</keyword>
<protein>
    <submittedName>
        <fullName evidence="2">Uncharacterized protein</fullName>
    </submittedName>
</protein>
<evidence type="ECO:0000313" key="3">
    <source>
        <dbReference type="Proteomes" id="UP000006247"/>
    </source>
</evidence>
<gene>
    <name evidence="2" type="ORF">CORMATOL_01946</name>
</gene>
<accession>C0E4M1</accession>
<dbReference type="AlphaFoldDB" id="C0E4M1"/>
<comment type="caution">
    <text evidence="2">The sequence shown here is derived from an EMBL/GenBank/DDBJ whole genome shotgun (WGS) entry which is preliminary data.</text>
</comment>
<proteinExistence type="predicted"/>
<sequence>MPAIDSDYIIDDITYITQIVGFSPLIFTPIRSLRTGLFPMTPAYLPLFHLLIAQYPRRKVACMKHRNL</sequence>
<evidence type="ECO:0000313" key="2">
    <source>
        <dbReference type="EMBL" id="EEG26510.1"/>
    </source>
</evidence>
<dbReference type="Proteomes" id="UP000006247">
    <property type="component" value="Unassembled WGS sequence"/>
</dbReference>
<feature type="transmembrane region" description="Helical" evidence="1">
    <location>
        <begin position="37"/>
        <end position="56"/>
    </location>
</feature>
<organism evidence="2 3">
    <name type="scientific">Corynebacterium matruchotii ATCC 33806</name>
    <dbReference type="NCBI Taxonomy" id="566549"/>
    <lineage>
        <taxon>Bacteria</taxon>
        <taxon>Bacillati</taxon>
        <taxon>Actinomycetota</taxon>
        <taxon>Actinomycetes</taxon>
        <taxon>Mycobacteriales</taxon>
        <taxon>Corynebacteriaceae</taxon>
        <taxon>Corynebacterium</taxon>
    </lineage>
</organism>
<keyword evidence="1" id="KW-1133">Transmembrane helix</keyword>
<evidence type="ECO:0000256" key="1">
    <source>
        <dbReference type="SAM" id="Phobius"/>
    </source>
</evidence>
<dbReference type="EMBL" id="ACEB01000027">
    <property type="protein sequence ID" value="EEG26510.1"/>
    <property type="molecule type" value="Genomic_DNA"/>
</dbReference>
<keyword evidence="1" id="KW-0812">Transmembrane</keyword>
<dbReference type="HOGENOM" id="CLU_2786838_0_0_11"/>